<evidence type="ECO:0000313" key="2">
    <source>
        <dbReference type="Proteomes" id="UP000709295"/>
    </source>
</evidence>
<evidence type="ECO:0000313" key="1">
    <source>
        <dbReference type="EMBL" id="KAG6943255.1"/>
    </source>
</evidence>
<dbReference type="AlphaFoldDB" id="A0A8J5IH16"/>
<keyword evidence="2" id="KW-1185">Reference proteome</keyword>
<gene>
    <name evidence="1" type="ORF">JG688_00017695</name>
</gene>
<accession>A0A8J5IH16</accession>
<organism evidence="1 2">
    <name type="scientific">Phytophthora aleatoria</name>
    <dbReference type="NCBI Taxonomy" id="2496075"/>
    <lineage>
        <taxon>Eukaryota</taxon>
        <taxon>Sar</taxon>
        <taxon>Stramenopiles</taxon>
        <taxon>Oomycota</taxon>
        <taxon>Peronosporomycetes</taxon>
        <taxon>Peronosporales</taxon>
        <taxon>Peronosporaceae</taxon>
        <taxon>Phytophthora</taxon>
    </lineage>
</organism>
<proteinExistence type="predicted"/>
<dbReference type="Proteomes" id="UP000709295">
    <property type="component" value="Unassembled WGS sequence"/>
</dbReference>
<name>A0A8J5IH16_9STRA</name>
<dbReference type="EMBL" id="JAENGY010002780">
    <property type="protein sequence ID" value="KAG6943255.1"/>
    <property type="molecule type" value="Genomic_DNA"/>
</dbReference>
<protein>
    <submittedName>
        <fullName evidence="1">Uncharacterized protein</fullName>
    </submittedName>
</protein>
<sequence>MVSVPTRSHPGVIIVSTLAPGCDARSTIPSSDIPLPIRGVQPLVRSSAKLPSFFNPIVDLKFHKTAAHRCWFLIIGARVPAPIGGEAIASCSVEGIFAFGNFSDQRHPFHRCLHLLPDHTSIFDSTTVDINLTVSPRAPLALRYFYLWQSLRGQGPSHVLAIALWERHNWVANFAVERLITEMFRNHRFNQVVVKVALAA</sequence>
<comment type="caution">
    <text evidence="1">The sequence shown here is derived from an EMBL/GenBank/DDBJ whole genome shotgun (WGS) entry which is preliminary data.</text>
</comment>
<reference evidence="1" key="1">
    <citation type="submission" date="2021-01" db="EMBL/GenBank/DDBJ databases">
        <title>Phytophthora aleatoria, a newly-described species from Pinus radiata is distinct from Phytophthora cactorum isolates based on comparative genomics.</title>
        <authorList>
            <person name="Mcdougal R."/>
            <person name="Panda P."/>
            <person name="Williams N."/>
            <person name="Studholme D.J."/>
        </authorList>
    </citation>
    <scope>NUCLEOTIDE SEQUENCE</scope>
    <source>
        <strain evidence="1">NZFS 4037</strain>
    </source>
</reference>